<gene>
    <name evidence="11" type="primary">ydiB</name>
    <name evidence="11" type="ORF">NCTC11807_01035</name>
</gene>
<comment type="subcellular location">
    <subcellularLocation>
        <location evidence="1">Cytoplasm</location>
    </subcellularLocation>
</comment>
<keyword evidence="11" id="KW-0378">Hydrolase</keyword>
<evidence type="ECO:0000256" key="6">
    <source>
        <dbReference type="ARBA" id="ARBA00022723"/>
    </source>
</evidence>
<protein>
    <recommendedName>
        <fullName evidence="3">tRNA threonylcarbamoyladenosine biosynthesis protein TsaE</fullName>
    </recommendedName>
    <alternativeName>
        <fullName evidence="10">t(6)A37 threonylcarbamoyladenosine biosynthesis protein TsaE</fullName>
    </alternativeName>
</protein>
<organism evidence="11 12">
    <name type="scientific">Staphylococcus saccharolyticus</name>
    <dbReference type="NCBI Taxonomy" id="33028"/>
    <lineage>
        <taxon>Bacteria</taxon>
        <taxon>Bacillati</taxon>
        <taxon>Bacillota</taxon>
        <taxon>Bacilli</taxon>
        <taxon>Bacillales</taxon>
        <taxon>Staphylococcaceae</taxon>
        <taxon>Staphylococcus</taxon>
    </lineage>
</organism>
<evidence type="ECO:0000256" key="7">
    <source>
        <dbReference type="ARBA" id="ARBA00022741"/>
    </source>
</evidence>
<evidence type="ECO:0000256" key="8">
    <source>
        <dbReference type="ARBA" id="ARBA00022840"/>
    </source>
</evidence>
<keyword evidence="9" id="KW-0460">Magnesium</keyword>
<keyword evidence="12" id="KW-1185">Reference proteome</keyword>
<keyword evidence="5" id="KW-0819">tRNA processing</keyword>
<dbReference type="EMBL" id="UHDZ01000001">
    <property type="protein sequence ID" value="SUM70052.1"/>
    <property type="molecule type" value="Genomic_DNA"/>
</dbReference>
<dbReference type="AlphaFoldDB" id="A0A380H2X2"/>
<keyword evidence="6" id="KW-0479">Metal-binding</keyword>
<comment type="similarity">
    <text evidence="2">Belongs to the TsaE family.</text>
</comment>
<evidence type="ECO:0000256" key="4">
    <source>
        <dbReference type="ARBA" id="ARBA00022490"/>
    </source>
</evidence>
<dbReference type="PANTHER" id="PTHR33540">
    <property type="entry name" value="TRNA THREONYLCARBAMOYLADENOSINE BIOSYNTHESIS PROTEIN TSAE"/>
    <property type="match status" value="1"/>
</dbReference>
<dbReference type="FunFam" id="3.40.50.300:FF:000777">
    <property type="entry name" value="tRNA (N6-adenosine(37)-N6)-threonylcarbamoyltransferase complex ATPase TsaE"/>
    <property type="match status" value="1"/>
</dbReference>
<evidence type="ECO:0000256" key="10">
    <source>
        <dbReference type="ARBA" id="ARBA00032441"/>
    </source>
</evidence>
<dbReference type="GO" id="GO:0016787">
    <property type="term" value="F:hydrolase activity"/>
    <property type="evidence" value="ECO:0007669"/>
    <property type="project" value="UniProtKB-KW"/>
</dbReference>
<reference evidence="11 12" key="1">
    <citation type="submission" date="2018-06" db="EMBL/GenBank/DDBJ databases">
        <authorList>
            <consortium name="Pathogen Informatics"/>
            <person name="Doyle S."/>
        </authorList>
    </citation>
    <scope>NUCLEOTIDE SEQUENCE [LARGE SCALE GENOMIC DNA]</scope>
    <source>
        <strain evidence="11 12">NCTC11807</strain>
    </source>
</reference>
<dbReference type="SUPFAM" id="SSF52540">
    <property type="entry name" value="P-loop containing nucleoside triphosphate hydrolases"/>
    <property type="match status" value="1"/>
</dbReference>
<dbReference type="GO" id="GO:0005524">
    <property type="term" value="F:ATP binding"/>
    <property type="evidence" value="ECO:0007669"/>
    <property type="project" value="UniProtKB-KW"/>
</dbReference>
<evidence type="ECO:0000256" key="3">
    <source>
        <dbReference type="ARBA" id="ARBA00019010"/>
    </source>
</evidence>
<dbReference type="GO" id="GO:0046872">
    <property type="term" value="F:metal ion binding"/>
    <property type="evidence" value="ECO:0007669"/>
    <property type="project" value="UniProtKB-KW"/>
</dbReference>
<proteinExistence type="inferred from homology"/>
<dbReference type="Gene3D" id="3.40.50.300">
    <property type="entry name" value="P-loop containing nucleotide triphosphate hydrolases"/>
    <property type="match status" value="1"/>
</dbReference>
<dbReference type="GeneID" id="63934596"/>
<dbReference type="InterPro" id="IPR027417">
    <property type="entry name" value="P-loop_NTPase"/>
</dbReference>
<dbReference type="GO" id="GO:0002949">
    <property type="term" value="P:tRNA threonylcarbamoyladenosine modification"/>
    <property type="evidence" value="ECO:0007669"/>
    <property type="project" value="InterPro"/>
</dbReference>
<dbReference type="PANTHER" id="PTHR33540:SF2">
    <property type="entry name" value="TRNA THREONYLCARBAMOYLADENOSINE BIOSYNTHESIS PROTEIN TSAE"/>
    <property type="match status" value="1"/>
</dbReference>
<dbReference type="NCBIfam" id="TIGR00150">
    <property type="entry name" value="T6A_YjeE"/>
    <property type="match status" value="1"/>
</dbReference>
<evidence type="ECO:0000256" key="5">
    <source>
        <dbReference type="ARBA" id="ARBA00022694"/>
    </source>
</evidence>
<evidence type="ECO:0000313" key="12">
    <source>
        <dbReference type="Proteomes" id="UP000255425"/>
    </source>
</evidence>
<keyword evidence="8" id="KW-0067">ATP-binding</keyword>
<evidence type="ECO:0000256" key="9">
    <source>
        <dbReference type="ARBA" id="ARBA00022842"/>
    </source>
</evidence>
<accession>A0A380H2X2</accession>
<dbReference type="Proteomes" id="UP000255425">
    <property type="component" value="Unassembled WGS sequence"/>
</dbReference>
<keyword evidence="4" id="KW-0963">Cytoplasm</keyword>
<name>A0A380H2X2_9STAP</name>
<sequence>MLTINNLEDMKKFANVLVKNLNVGSLILLNGDLGAGKTTLTQFIGKSLGVKRTINSPTFNIIKSYRGSELKLHHMDCYRLEDQEDDLGFDEYFEDKAIIVIEWSEFIKDLLPNDYLSITINVKDENKRLITIDAHGDEYKKIKGAVLHELSSN</sequence>
<evidence type="ECO:0000256" key="2">
    <source>
        <dbReference type="ARBA" id="ARBA00007599"/>
    </source>
</evidence>
<dbReference type="InterPro" id="IPR003442">
    <property type="entry name" value="T6A_TsaE"/>
</dbReference>
<dbReference type="GO" id="GO:0005737">
    <property type="term" value="C:cytoplasm"/>
    <property type="evidence" value="ECO:0007669"/>
    <property type="project" value="UniProtKB-SubCell"/>
</dbReference>
<evidence type="ECO:0000313" key="11">
    <source>
        <dbReference type="EMBL" id="SUM70052.1"/>
    </source>
</evidence>
<dbReference type="RefSeq" id="WP_115312968.1">
    <property type="nucleotide sequence ID" value="NZ_CP066042.1"/>
</dbReference>
<dbReference type="Pfam" id="PF02367">
    <property type="entry name" value="TsaE"/>
    <property type="match status" value="1"/>
</dbReference>
<evidence type="ECO:0000256" key="1">
    <source>
        <dbReference type="ARBA" id="ARBA00004496"/>
    </source>
</evidence>
<keyword evidence="7" id="KW-0547">Nucleotide-binding</keyword>